<organism evidence="2 3">
    <name type="scientific">Mycena metata</name>
    <dbReference type="NCBI Taxonomy" id="1033252"/>
    <lineage>
        <taxon>Eukaryota</taxon>
        <taxon>Fungi</taxon>
        <taxon>Dikarya</taxon>
        <taxon>Basidiomycota</taxon>
        <taxon>Agaricomycotina</taxon>
        <taxon>Agaricomycetes</taxon>
        <taxon>Agaricomycetidae</taxon>
        <taxon>Agaricales</taxon>
        <taxon>Marasmiineae</taxon>
        <taxon>Mycenaceae</taxon>
        <taxon>Mycena</taxon>
    </lineage>
</organism>
<feature type="compositionally biased region" description="Low complexity" evidence="1">
    <location>
        <begin position="390"/>
        <end position="411"/>
    </location>
</feature>
<keyword evidence="3" id="KW-1185">Reference proteome</keyword>
<comment type="caution">
    <text evidence="2">The sequence shown here is derived from an EMBL/GenBank/DDBJ whole genome shotgun (WGS) entry which is preliminary data.</text>
</comment>
<proteinExistence type="predicted"/>
<feature type="compositionally biased region" description="Low complexity" evidence="1">
    <location>
        <begin position="20"/>
        <end position="34"/>
    </location>
</feature>
<feature type="region of interest" description="Disordered" evidence="1">
    <location>
        <begin position="348"/>
        <end position="456"/>
    </location>
</feature>
<gene>
    <name evidence="2" type="ORF">B0H16DRAFT_1722345</name>
</gene>
<evidence type="ECO:0000256" key="1">
    <source>
        <dbReference type="SAM" id="MobiDB-lite"/>
    </source>
</evidence>
<accession>A0AAD7ND04</accession>
<feature type="region of interest" description="Disordered" evidence="1">
    <location>
        <begin position="20"/>
        <end position="41"/>
    </location>
</feature>
<evidence type="ECO:0000313" key="3">
    <source>
        <dbReference type="Proteomes" id="UP001215598"/>
    </source>
</evidence>
<dbReference type="EMBL" id="JARKIB010000050">
    <property type="protein sequence ID" value="KAJ7755133.1"/>
    <property type="molecule type" value="Genomic_DNA"/>
</dbReference>
<sequence length="504" mass="56302">MATHPTVDLSTLFMAKTKQIKNQNAPPKQKQKPGNKGDFHGKRYDFPVANLDVYLAASREGHTRKFWPDLFENYWARFYWRLALNEEPEDENGGAVSEVLTKEDEDEKARIQKSIKGVSFPQSSSCGPAAKHKVQKIKTWYNHHRGAMGLTNNPYTPWLARLRRPDQVCPKRVTDYQYYMQHDDYKEAVQNEFKTRHWDRPHNEHLALRCKVVCEFFEAEPEDVKDRIRLDAREEHEEEVARWRDAEDGLPSTNEEEQQEARVRFSAVVSPLLVALKVYTGYDMTLIAGRIVDDGGGAGNEKYDILNIHVGRMKSKDGQEGADIMQWDPEGYKGSFLRQFALFLRAKANESDSPTSPPNQPSPPGPAAAAAGSPSVNRNPENTAPPSSPGPAAAAAGSPSANPNPENNAPAGPLPPLEQDDKEMPDNLLPCGADAAPPPPPSGTPLQQRQGTPVPRSLEERMATLSGLGSPLRREIEVMAVERREQRMGELECMSKLKLVPRTT</sequence>
<name>A0AAD7ND04_9AGAR</name>
<dbReference type="Proteomes" id="UP001215598">
    <property type="component" value="Unassembled WGS sequence"/>
</dbReference>
<feature type="compositionally biased region" description="Pro residues" evidence="1">
    <location>
        <begin position="355"/>
        <end position="366"/>
    </location>
</feature>
<protein>
    <submittedName>
        <fullName evidence="2">Uncharacterized protein</fullName>
    </submittedName>
</protein>
<evidence type="ECO:0000313" key="2">
    <source>
        <dbReference type="EMBL" id="KAJ7755133.1"/>
    </source>
</evidence>
<reference evidence="2" key="1">
    <citation type="submission" date="2023-03" db="EMBL/GenBank/DDBJ databases">
        <title>Massive genome expansion in bonnet fungi (Mycena s.s.) driven by repeated elements and novel gene families across ecological guilds.</title>
        <authorList>
            <consortium name="Lawrence Berkeley National Laboratory"/>
            <person name="Harder C.B."/>
            <person name="Miyauchi S."/>
            <person name="Viragh M."/>
            <person name="Kuo A."/>
            <person name="Thoen E."/>
            <person name="Andreopoulos B."/>
            <person name="Lu D."/>
            <person name="Skrede I."/>
            <person name="Drula E."/>
            <person name="Henrissat B."/>
            <person name="Morin E."/>
            <person name="Kohler A."/>
            <person name="Barry K."/>
            <person name="LaButti K."/>
            <person name="Morin E."/>
            <person name="Salamov A."/>
            <person name="Lipzen A."/>
            <person name="Mereny Z."/>
            <person name="Hegedus B."/>
            <person name="Baldrian P."/>
            <person name="Stursova M."/>
            <person name="Weitz H."/>
            <person name="Taylor A."/>
            <person name="Grigoriev I.V."/>
            <person name="Nagy L.G."/>
            <person name="Martin F."/>
            <person name="Kauserud H."/>
        </authorList>
    </citation>
    <scope>NUCLEOTIDE SEQUENCE</scope>
    <source>
        <strain evidence="2">CBHHK182m</strain>
    </source>
</reference>
<dbReference type="AlphaFoldDB" id="A0AAD7ND04"/>